<proteinExistence type="predicted"/>
<protein>
    <recommendedName>
        <fullName evidence="4">DUF3575 domain-containing protein</fullName>
    </recommendedName>
</protein>
<dbReference type="KEGG" id="asag:FGM00_19240"/>
<keyword evidence="1" id="KW-0732">Signal</keyword>
<evidence type="ECO:0008006" key="4">
    <source>
        <dbReference type="Google" id="ProtNLM"/>
    </source>
</evidence>
<keyword evidence="3" id="KW-1185">Reference proteome</keyword>
<dbReference type="OrthoDB" id="768080at2"/>
<evidence type="ECO:0000313" key="3">
    <source>
        <dbReference type="Proteomes" id="UP000310017"/>
    </source>
</evidence>
<feature type="signal peptide" evidence="1">
    <location>
        <begin position="1"/>
        <end position="20"/>
    </location>
</feature>
<dbReference type="Proteomes" id="UP000310017">
    <property type="component" value="Chromosome"/>
</dbReference>
<evidence type="ECO:0000256" key="1">
    <source>
        <dbReference type="SAM" id="SignalP"/>
    </source>
</evidence>
<name>A0A5B7STP6_9FLAO</name>
<sequence length="173" mass="19123">MKKILLLLLSLSTLGVAAQAYPSLDNPHEIKLNLGLFLATGSVEGSYEYFFSEDISIGGTLYVDSKPTDFNGGFGIGPNLRAYFFGFSPRGGFFAEVFGLYYTGEDEVDENELLERDIDYSTAALGLGGGHKWVTRSDRFTLEFHAGIGRNFNTPDFRSAFMYRGGLSVGYRF</sequence>
<reference evidence="2 3" key="1">
    <citation type="submission" date="2019-05" db="EMBL/GenBank/DDBJ databases">
        <title>Genome sequencing of F202Z8.</title>
        <authorList>
            <person name="Kwon Y.M."/>
        </authorList>
    </citation>
    <scope>NUCLEOTIDE SEQUENCE [LARGE SCALE GENOMIC DNA]</scope>
    <source>
        <strain evidence="2 3">F202Z8</strain>
    </source>
</reference>
<dbReference type="EMBL" id="CP040710">
    <property type="protein sequence ID" value="QCX02145.1"/>
    <property type="molecule type" value="Genomic_DNA"/>
</dbReference>
<dbReference type="RefSeq" id="WP_138854481.1">
    <property type="nucleotide sequence ID" value="NZ_CP040710.1"/>
</dbReference>
<evidence type="ECO:0000313" key="2">
    <source>
        <dbReference type="EMBL" id="QCX02145.1"/>
    </source>
</evidence>
<organism evidence="2 3">
    <name type="scientific">Aggregatimonas sangjinii</name>
    <dbReference type="NCBI Taxonomy" id="2583587"/>
    <lineage>
        <taxon>Bacteria</taxon>
        <taxon>Pseudomonadati</taxon>
        <taxon>Bacteroidota</taxon>
        <taxon>Flavobacteriia</taxon>
        <taxon>Flavobacteriales</taxon>
        <taxon>Flavobacteriaceae</taxon>
        <taxon>Aggregatimonas</taxon>
    </lineage>
</organism>
<dbReference type="AlphaFoldDB" id="A0A5B7STP6"/>
<feature type="chain" id="PRO_5022750536" description="DUF3575 domain-containing protein" evidence="1">
    <location>
        <begin position="21"/>
        <end position="173"/>
    </location>
</feature>
<gene>
    <name evidence="2" type="ORF">FGM00_19240</name>
</gene>
<accession>A0A5B7STP6</accession>